<dbReference type="RefSeq" id="WP_052114042.1">
    <property type="nucleotide sequence ID" value="NZ_BJYK01000004.1"/>
</dbReference>
<organism evidence="2 3">
    <name type="scientific">Actinotalea fermentans</name>
    <dbReference type="NCBI Taxonomy" id="43671"/>
    <lineage>
        <taxon>Bacteria</taxon>
        <taxon>Bacillati</taxon>
        <taxon>Actinomycetota</taxon>
        <taxon>Actinomycetes</taxon>
        <taxon>Micrococcales</taxon>
        <taxon>Cellulomonadaceae</taxon>
        <taxon>Actinotalea</taxon>
    </lineage>
</organism>
<dbReference type="InterPro" id="IPR007569">
    <property type="entry name" value="DUF559"/>
</dbReference>
<gene>
    <name evidence="2" type="ORF">AFE02nite_14760</name>
</gene>
<dbReference type="Proteomes" id="UP000321484">
    <property type="component" value="Unassembled WGS sequence"/>
</dbReference>
<comment type="caution">
    <text evidence="2">The sequence shown here is derived from an EMBL/GenBank/DDBJ whole genome shotgun (WGS) entry which is preliminary data.</text>
</comment>
<dbReference type="EMBL" id="BJYK01000004">
    <property type="protein sequence ID" value="GEN79742.1"/>
    <property type="molecule type" value="Genomic_DNA"/>
</dbReference>
<protein>
    <recommendedName>
        <fullName evidence="1">DUF559 domain-containing protein</fullName>
    </recommendedName>
</protein>
<feature type="domain" description="DUF559" evidence="1">
    <location>
        <begin position="211"/>
        <end position="272"/>
    </location>
</feature>
<evidence type="ECO:0000313" key="3">
    <source>
        <dbReference type="Proteomes" id="UP000321484"/>
    </source>
</evidence>
<name>A0A511YX32_9CELL</name>
<dbReference type="SUPFAM" id="SSF52980">
    <property type="entry name" value="Restriction endonuclease-like"/>
    <property type="match status" value="1"/>
</dbReference>
<dbReference type="AlphaFoldDB" id="A0A511YX32"/>
<dbReference type="Pfam" id="PF04480">
    <property type="entry name" value="DUF559"/>
    <property type="match status" value="1"/>
</dbReference>
<sequence>MPDDVVSFLAARHGAARLADLTARFPRRRVADAVSRGAVERLPGGVHVLPGTPLPVVTAVVHNGALTCVSAVQHRRLAVLVPPDVPHVAVPRPRGDRPSPIRDDYPAVRHRCGGHVGRVIATVPEALARMLLCVPAAEAMVSIDSALNQGRATLAAVARALPATAPAGCRLVLRLADGRAASPTETLARLALRAAGLHVEVGVPITDVGFVDLLVEGRVVVELDGFAYHSGRREFAADRRRDRELVARGFLVLRFTYGDVVGDPQVVVRAVRAGLSSRAAVHGPPRL</sequence>
<dbReference type="Gene3D" id="3.40.960.10">
    <property type="entry name" value="VSR Endonuclease"/>
    <property type="match status" value="1"/>
</dbReference>
<accession>A0A511YX32</accession>
<keyword evidence="3" id="KW-1185">Reference proteome</keyword>
<proteinExistence type="predicted"/>
<reference evidence="2 3" key="1">
    <citation type="submission" date="2019-07" db="EMBL/GenBank/DDBJ databases">
        <title>Whole genome shotgun sequence of Actinotalea fermentans NBRC 105374.</title>
        <authorList>
            <person name="Hosoyama A."/>
            <person name="Uohara A."/>
            <person name="Ohji S."/>
            <person name="Ichikawa N."/>
        </authorList>
    </citation>
    <scope>NUCLEOTIDE SEQUENCE [LARGE SCALE GENOMIC DNA]</scope>
    <source>
        <strain evidence="2 3">NBRC 105374</strain>
    </source>
</reference>
<evidence type="ECO:0000259" key="1">
    <source>
        <dbReference type="Pfam" id="PF04480"/>
    </source>
</evidence>
<evidence type="ECO:0000313" key="2">
    <source>
        <dbReference type="EMBL" id="GEN79742.1"/>
    </source>
</evidence>
<dbReference type="InterPro" id="IPR011335">
    <property type="entry name" value="Restrct_endonuc-II-like"/>
</dbReference>